<feature type="region of interest" description="Disordered" evidence="1">
    <location>
        <begin position="23"/>
        <end position="50"/>
    </location>
</feature>
<sequence>MNHGFHIALPQLAYSKKLLDDVPATGHPLAKQRARKHRRNSSPKLFKETQ</sequence>
<feature type="compositionally biased region" description="Basic residues" evidence="1">
    <location>
        <begin position="30"/>
        <end position="41"/>
    </location>
</feature>
<protein>
    <submittedName>
        <fullName evidence="2">Uncharacterized protein</fullName>
    </submittedName>
</protein>
<evidence type="ECO:0000313" key="2">
    <source>
        <dbReference type="EMBL" id="MFC4717008.1"/>
    </source>
</evidence>
<dbReference type="GeneID" id="303305012"/>
<proteinExistence type="predicted"/>
<dbReference type="EMBL" id="JBHSHE010000058">
    <property type="protein sequence ID" value="MFC4717008.1"/>
    <property type="molecule type" value="Genomic_DNA"/>
</dbReference>
<comment type="caution">
    <text evidence="2">The sequence shown here is derived from an EMBL/GenBank/DDBJ whole genome shotgun (WGS) entry which is preliminary data.</text>
</comment>
<dbReference type="Proteomes" id="UP001595884">
    <property type="component" value="Unassembled WGS sequence"/>
</dbReference>
<keyword evidence="3" id="KW-1185">Reference proteome</keyword>
<accession>A0ABV9MQR1</accession>
<evidence type="ECO:0000256" key="1">
    <source>
        <dbReference type="SAM" id="MobiDB-lite"/>
    </source>
</evidence>
<name>A0ABV9MQR1_9MICC</name>
<reference evidence="3" key="1">
    <citation type="journal article" date="2019" name="Int. J. Syst. Evol. Microbiol.">
        <title>The Global Catalogue of Microorganisms (GCM) 10K type strain sequencing project: providing services to taxonomists for standard genome sequencing and annotation.</title>
        <authorList>
            <consortium name="The Broad Institute Genomics Platform"/>
            <consortium name="The Broad Institute Genome Sequencing Center for Infectious Disease"/>
            <person name="Wu L."/>
            <person name="Ma J."/>
        </authorList>
    </citation>
    <scope>NUCLEOTIDE SEQUENCE [LARGE SCALE GENOMIC DNA]</scope>
    <source>
        <strain evidence="3">CGMCC 1.12849</strain>
    </source>
</reference>
<dbReference type="RefSeq" id="WP_188686195.1">
    <property type="nucleotide sequence ID" value="NZ_BAAAVQ010000054.1"/>
</dbReference>
<gene>
    <name evidence="2" type="ORF">ACFO7V_12785</name>
</gene>
<organism evidence="2 3">
    <name type="scientific">Glutamicibacter bergerei</name>
    <dbReference type="NCBI Taxonomy" id="256702"/>
    <lineage>
        <taxon>Bacteria</taxon>
        <taxon>Bacillati</taxon>
        <taxon>Actinomycetota</taxon>
        <taxon>Actinomycetes</taxon>
        <taxon>Micrococcales</taxon>
        <taxon>Micrococcaceae</taxon>
        <taxon>Glutamicibacter</taxon>
    </lineage>
</organism>
<evidence type="ECO:0000313" key="3">
    <source>
        <dbReference type="Proteomes" id="UP001595884"/>
    </source>
</evidence>